<dbReference type="InterPro" id="IPR036388">
    <property type="entry name" value="WH-like_DNA-bd_sf"/>
</dbReference>
<evidence type="ECO:0000256" key="3">
    <source>
        <dbReference type="ARBA" id="ARBA00023163"/>
    </source>
</evidence>
<comment type="caution">
    <text evidence="5">The sequence shown here is derived from an EMBL/GenBank/DDBJ whole genome shotgun (WGS) entry which is preliminary data.</text>
</comment>
<organism evidence="5 6">
    <name type="scientific">Nonomuraea typhae</name>
    <dbReference type="NCBI Taxonomy" id="2603600"/>
    <lineage>
        <taxon>Bacteria</taxon>
        <taxon>Bacillati</taxon>
        <taxon>Actinomycetota</taxon>
        <taxon>Actinomycetes</taxon>
        <taxon>Streptosporangiales</taxon>
        <taxon>Streptosporangiaceae</taxon>
        <taxon>Nonomuraea</taxon>
    </lineage>
</organism>
<feature type="domain" description="HTH gntR-type" evidence="4">
    <location>
        <begin position="10"/>
        <end position="78"/>
    </location>
</feature>
<gene>
    <name evidence="5" type="ORF">ACIBG2_06240</name>
</gene>
<dbReference type="CDD" id="cd07377">
    <property type="entry name" value="WHTH_GntR"/>
    <property type="match status" value="1"/>
</dbReference>
<keyword evidence="6" id="KW-1185">Reference proteome</keyword>
<evidence type="ECO:0000313" key="5">
    <source>
        <dbReference type="EMBL" id="MFI6496960.1"/>
    </source>
</evidence>
<dbReference type="SMART" id="SM00345">
    <property type="entry name" value="HTH_GNTR"/>
    <property type="match status" value="1"/>
</dbReference>
<proteinExistence type="predicted"/>
<evidence type="ECO:0000259" key="4">
    <source>
        <dbReference type="PROSITE" id="PS50949"/>
    </source>
</evidence>
<dbReference type="Proteomes" id="UP001612741">
    <property type="component" value="Unassembled WGS sequence"/>
</dbReference>
<dbReference type="Pfam" id="PF00392">
    <property type="entry name" value="GntR"/>
    <property type="match status" value="1"/>
</dbReference>
<evidence type="ECO:0000313" key="6">
    <source>
        <dbReference type="Proteomes" id="UP001612741"/>
    </source>
</evidence>
<name>A0ABW7YM39_9ACTN</name>
<dbReference type="InterPro" id="IPR050679">
    <property type="entry name" value="Bact_HTH_transcr_reg"/>
</dbReference>
<evidence type="ECO:0000256" key="1">
    <source>
        <dbReference type="ARBA" id="ARBA00023015"/>
    </source>
</evidence>
<keyword evidence="1" id="KW-0805">Transcription regulation</keyword>
<dbReference type="PROSITE" id="PS50949">
    <property type="entry name" value="HTH_GNTR"/>
    <property type="match status" value="1"/>
</dbReference>
<dbReference type="PANTHER" id="PTHR44846">
    <property type="entry name" value="MANNOSYL-D-GLYCERATE TRANSPORT/METABOLISM SYSTEM REPRESSOR MNGR-RELATED"/>
    <property type="match status" value="1"/>
</dbReference>
<dbReference type="Gene3D" id="1.10.10.10">
    <property type="entry name" value="Winged helix-like DNA-binding domain superfamily/Winged helix DNA-binding domain"/>
    <property type="match status" value="1"/>
</dbReference>
<dbReference type="PRINTS" id="PR00035">
    <property type="entry name" value="HTHGNTR"/>
</dbReference>
<dbReference type="SUPFAM" id="SSF46785">
    <property type="entry name" value="Winged helix' DNA-binding domain"/>
    <property type="match status" value="1"/>
</dbReference>
<evidence type="ECO:0000256" key="2">
    <source>
        <dbReference type="ARBA" id="ARBA00023125"/>
    </source>
</evidence>
<protein>
    <submittedName>
        <fullName evidence="5">Winged helix-turn-helix domain-containing protein</fullName>
    </submittedName>
</protein>
<dbReference type="RefSeq" id="WP_397079488.1">
    <property type="nucleotide sequence ID" value="NZ_JBITGY010000002.1"/>
</dbReference>
<keyword evidence="2" id="KW-0238">DNA-binding</keyword>
<reference evidence="5 6" key="1">
    <citation type="submission" date="2024-10" db="EMBL/GenBank/DDBJ databases">
        <title>The Natural Products Discovery Center: Release of the First 8490 Sequenced Strains for Exploring Actinobacteria Biosynthetic Diversity.</title>
        <authorList>
            <person name="Kalkreuter E."/>
            <person name="Kautsar S.A."/>
            <person name="Yang D."/>
            <person name="Bader C.D."/>
            <person name="Teijaro C.N."/>
            <person name="Fluegel L."/>
            <person name="Davis C.M."/>
            <person name="Simpson J.R."/>
            <person name="Lauterbach L."/>
            <person name="Steele A.D."/>
            <person name="Gui C."/>
            <person name="Meng S."/>
            <person name="Li G."/>
            <person name="Viehrig K."/>
            <person name="Ye F."/>
            <person name="Su P."/>
            <person name="Kiefer A.F."/>
            <person name="Nichols A."/>
            <person name="Cepeda A.J."/>
            <person name="Yan W."/>
            <person name="Fan B."/>
            <person name="Jiang Y."/>
            <person name="Adhikari A."/>
            <person name="Zheng C.-J."/>
            <person name="Schuster L."/>
            <person name="Cowan T.M."/>
            <person name="Smanski M.J."/>
            <person name="Chevrette M.G."/>
            <person name="De Carvalho L.P.S."/>
            <person name="Shen B."/>
        </authorList>
    </citation>
    <scope>NUCLEOTIDE SEQUENCE [LARGE SCALE GENOMIC DNA]</scope>
    <source>
        <strain evidence="5 6">NPDC050545</strain>
    </source>
</reference>
<dbReference type="InterPro" id="IPR036390">
    <property type="entry name" value="WH_DNA-bd_sf"/>
</dbReference>
<sequence>MTQFEFKPNEYRWVQVYELLKQRIADGVYRPDMPLPSERQLEQELGVAQKTVRKAFHRLRDEKIVYTKPHLGTFVADHSRDVADTPGE</sequence>
<keyword evidence="3" id="KW-0804">Transcription</keyword>
<dbReference type="EMBL" id="JBITGY010000002">
    <property type="protein sequence ID" value="MFI6496960.1"/>
    <property type="molecule type" value="Genomic_DNA"/>
</dbReference>
<dbReference type="PANTHER" id="PTHR44846:SF17">
    <property type="entry name" value="GNTR-FAMILY TRANSCRIPTIONAL REGULATOR"/>
    <property type="match status" value="1"/>
</dbReference>
<accession>A0ABW7YM39</accession>
<dbReference type="InterPro" id="IPR000524">
    <property type="entry name" value="Tscrpt_reg_HTH_GntR"/>
</dbReference>